<dbReference type="RefSeq" id="WP_135484911.1">
    <property type="nucleotide sequence ID" value="NZ_SRMF01000015.1"/>
</dbReference>
<keyword evidence="3" id="KW-1185">Reference proteome</keyword>
<dbReference type="InterPro" id="IPR005939">
    <property type="entry name" value="BLH_phosphatase-like"/>
</dbReference>
<accession>A0A4Z0W4G5</accession>
<proteinExistence type="predicted"/>
<feature type="domain" description="Beta-lactamase hydrolase-like protein phosphatase-like" evidence="1">
    <location>
        <begin position="4"/>
        <end position="107"/>
    </location>
</feature>
<evidence type="ECO:0000313" key="3">
    <source>
        <dbReference type="Proteomes" id="UP000297475"/>
    </source>
</evidence>
<dbReference type="Proteomes" id="UP000297475">
    <property type="component" value="Unassembled WGS sequence"/>
</dbReference>
<dbReference type="NCBIfam" id="TIGR01244">
    <property type="entry name" value="TIGR01244 family sulfur transferase"/>
    <property type="match status" value="1"/>
</dbReference>
<dbReference type="SUPFAM" id="SSF52821">
    <property type="entry name" value="Rhodanese/Cell cycle control phosphatase"/>
    <property type="match status" value="1"/>
</dbReference>
<evidence type="ECO:0000259" key="1">
    <source>
        <dbReference type="Pfam" id="PF04273"/>
    </source>
</evidence>
<comment type="caution">
    <text evidence="2">The sequence shown here is derived from an EMBL/GenBank/DDBJ whole genome shotgun (WGS) entry which is preliminary data.</text>
</comment>
<evidence type="ECO:0000313" key="2">
    <source>
        <dbReference type="EMBL" id="TGG90218.1"/>
    </source>
</evidence>
<dbReference type="GO" id="GO:0016787">
    <property type="term" value="F:hydrolase activity"/>
    <property type="evidence" value="ECO:0007669"/>
    <property type="project" value="InterPro"/>
</dbReference>
<name>A0A4Z0W4G5_9GAMM</name>
<gene>
    <name evidence="2" type="ORF">E4656_19015</name>
</gene>
<dbReference type="InterPro" id="IPR029021">
    <property type="entry name" value="Prot-tyrosine_phosphatase-like"/>
</dbReference>
<organism evidence="2 3">
    <name type="scientific">Natronospirillum operosum</name>
    <dbReference type="NCBI Taxonomy" id="2759953"/>
    <lineage>
        <taxon>Bacteria</taxon>
        <taxon>Pseudomonadati</taxon>
        <taxon>Pseudomonadota</taxon>
        <taxon>Gammaproteobacteria</taxon>
        <taxon>Oceanospirillales</taxon>
        <taxon>Natronospirillaceae</taxon>
        <taxon>Natronospirillum</taxon>
    </lineage>
</organism>
<reference evidence="2 3" key="1">
    <citation type="submission" date="2019-04" db="EMBL/GenBank/DDBJ databases">
        <title>Natronospirillum operosus gen. nov., sp. nov., a haloalkaliphilic satellite isolated from decaying biomass of laboratory culture of cyanobacterium Geitlerinema sp. and proposal of Natronospirillaceae fam. nov. and Saccharospirillaceae fam. nov.</title>
        <authorList>
            <person name="Kevbrin V."/>
            <person name="Boltyanskaya Y."/>
            <person name="Koziaeva V."/>
            <person name="Grouzdev D.S."/>
            <person name="Park M."/>
            <person name="Cho J."/>
        </authorList>
    </citation>
    <scope>NUCLEOTIDE SEQUENCE [LARGE SCALE GENOMIC DNA]</scope>
    <source>
        <strain evidence="2 3">G-116</strain>
    </source>
</reference>
<dbReference type="Gene3D" id="3.90.190.10">
    <property type="entry name" value="Protein tyrosine phosphatase superfamily"/>
    <property type="match status" value="1"/>
</dbReference>
<protein>
    <submittedName>
        <fullName evidence="2">TIGR01244 family phosphatase</fullName>
    </submittedName>
</protein>
<dbReference type="EMBL" id="SRMF01000015">
    <property type="protein sequence ID" value="TGG90218.1"/>
    <property type="molecule type" value="Genomic_DNA"/>
</dbReference>
<sequence>MKYQALSPRYAVAPQIEPQDVTTIKSDGFSIVICNRPDGEVDGQPSADSIRAACEEAGLTFEFCPMTGPNADPADVARLRELLQGESKIFAYCRTGNRSSVFYQLAQE</sequence>
<dbReference type="AlphaFoldDB" id="A0A4Z0W4G5"/>
<dbReference type="InterPro" id="IPR036873">
    <property type="entry name" value="Rhodanese-like_dom_sf"/>
</dbReference>
<dbReference type="OrthoDB" id="9805710at2"/>
<dbReference type="Pfam" id="PF04273">
    <property type="entry name" value="BLH_phosphatase"/>
    <property type="match status" value="1"/>
</dbReference>